<evidence type="ECO:0000256" key="2">
    <source>
        <dbReference type="ARBA" id="ARBA00007599"/>
    </source>
</evidence>
<evidence type="ECO:0000256" key="9">
    <source>
        <dbReference type="ARBA" id="ARBA00022842"/>
    </source>
</evidence>
<keyword evidence="9" id="KW-0460">Magnesium</keyword>
<dbReference type="Proteomes" id="UP000177097">
    <property type="component" value="Unassembled WGS sequence"/>
</dbReference>
<dbReference type="InterPro" id="IPR003442">
    <property type="entry name" value="T6A_TsaE"/>
</dbReference>
<evidence type="ECO:0000256" key="7">
    <source>
        <dbReference type="ARBA" id="ARBA00022741"/>
    </source>
</evidence>
<dbReference type="GO" id="GO:0046872">
    <property type="term" value="F:metal ion binding"/>
    <property type="evidence" value="ECO:0007669"/>
    <property type="project" value="UniProtKB-KW"/>
</dbReference>
<keyword evidence="7" id="KW-0547">Nucleotide-binding</keyword>
<dbReference type="Pfam" id="PF02367">
    <property type="entry name" value="TsaE"/>
    <property type="match status" value="1"/>
</dbReference>
<dbReference type="PANTHER" id="PTHR33540:SF2">
    <property type="entry name" value="TRNA THREONYLCARBAMOYLADENOSINE BIOSYNTHESIS PROTEIN TSAE"/>
    <property type="match status" value="1"/>
</dbReference>
<evidence type="ECO:0000256" key="5">
    <source>
        <dbReference type="ARBA" id="ARBA00022694"/>
    </source>
</evidence>
<dbReference type="EMBL" id="MGDX01000018">
    <property type="protein sequence ID" value="OGL71041.1"/>
    <property type="molecule type" value="Genomic_DNA"/>
</dbReference>
<dbReference type="NCBIfam" id="TIGR00150">
    <property type="entry name" value="T6A_YjeE"/>
    <property type="match status" value="1"/>
</dbReference>
<name>A0A1F7TYF2_9BACT</name>
<dbReference type="Gene3D" id="3.40.50.300">
    <property type="entry name" value="P-loop containing nucleotide triphosphate hydrolases"/>
    <property type="match status" value="1"/>
</dbReference>
<organism evidence="11 12">
    <name type="scientific">Candidatus Uhrbacteria bacterium RIFCSPHIGHO2_02_FULL_53_13</name>
    <dbReference type="NCBI Taxonomy" id="1802389"/>
    <lineage>
        <taxon>Bacteria</taxon>
        <taxon>Candidatus Uhriibacteriota</taxon>
    </lineage>
</organism>
<evidence type="ECO:0000256" key="8">
    <source>
        <dbReference type="ARBA" id="ARBA00022840"/>
    </source>
</evidence>
<evidence type="ECO:0000256" key="1">
    <source>
        <dbReference type="ARBA" id="ARBA00004496"/>
    </source>
</evidence>
<keyword evidence="4" id="KW-0963">Cytoplasm</keyword>
<dbReference type="AlphaFoldDB" id="A0A1F7TYF2"/>
<reference evidence="11 12" key="1">
    <citation type="journal article" date="2016" name="Nat. Commun.">
        <title>Thousands of microbial genomes shed light on interconnected biogeochemical processes in an aquifer system.</title>
        <authorList>
            <person name="Anantharaman K."/>
            <person name="Brown C.T."/>
            <person name="Hug L.A."/>
            <person name="Sharon I."/>
            <person name="Castelle C.J."/>
            <person name="Probst A.J."/>
            <person name="Thomas B.C."/>
            <person name="Singh A."/>
            <person name="Wilkins M.J."/>
            <person name="Karaoz U."/>
            <person name="Brodie E.L."/>
            <person name="Williams K.H."/>
            <person name="Hubbard S.S."/>
            <person name="Banfield J.F."/>
        </authorList>
    </citation>
    <scope>NUCLEOTIDE SEQUENCE [LARGE SCALE GENOMIC DNA]</scope>
</reference>
<dbReference type="SUPFAM" id="SSF52540">
    <property type="entry name" value="P-loop containing nucleoside triphosphate hydrolases"/>
    <property type="match status" value="1"/>
</dbReference>
<evidence type="ECO:0000313" key="12">
    <source>
        <dbReference type="Proteomes" id="UP000177097"/>
    </source>
</evidence>
<evidence type="ECO:0000256" key="10">
    <source>
        <dbReference type="ARBA" id="ARBA00032441"/>
    </source>
</evidence>
<evidence type="ECO:0000256" key="3">
    <source>
        <dbReference type="ARBA" id="ARBA00019010"/>
    </source>
</evidence>
<dbReference type="GO" id="GO:0005524">
    <property type="term" value="F:ATP binding"/>
    <property type="evidence" value="ECO:0007669"/>
    <property type="project" value="UniProtKB-KW"/>
</dbReference>
<dbReference type="STRING" id="1802389.A3C17_00670"/>
<dbReference type="PANTHER" id="PTHR33540">
    <property type="entry name" value="TRNA THREONYLCARBAMOYLADENOSINE BIOSYNTHESIS PROTEIN TSAE"/>
    <property type="match status" value="1"/>
</dbReference>
<accession>A0A1F7TYF2</accession>
<comment type="subcellular location">
    <subcellularLocation>
        <location evidence="1">Cytoplasm</location>
    </subcellularLocation>
</comment>
<dbReference type="GO" id="GO:0005737">
    <property type="term" value="C:cytoplasm"/>
    <property type="evidence" value="ECO:0007669"/>
    <property type="project" value="UniProtKB-SubCell"/>
</dbReference>
<protein>
    <recommendedName>
        <fullName evidence="3">tRNA threonylcarbamoyladenosine biosynthesis protein TsaE</fullName>
    </recommendedName>
    <alternativeName>
        <fullName evidence="10">t(6)A37 threonylcarbamoyladenosine biosynthesis protein TsaE</fullName>
    </alternativeName>
</protein>
<keyword evidence="11" id="KW-0808">Transferase</keyword>
<dbReference type="GO" id="GO:0002949">
    <property type="term" value="P:tRNA threonylcarbamoyladenosine modification"/>
    <property type="evidence" value="ECO:0007669"/>
    <property type="project" value="InterPro"/>
</dbReference>
<evidence type="ECO:0000256" key="4">
    <source>
        <dbReference type="ARBA" id="ARBA00022490"/>
    </source>
</evidence>
<comment type="similarity">
    <text evidence="2">Belongs to the TsaE family.</text>
</comment>
<dbReference type="GO" id="GO:0016740">
    <property type="term" value="F:transferase activity"/>
    <property type="evidence" value="ECO:0007669"/>
    <property type="project" value="UniProtKB-KW"/>
</dbReference>
<dbReference type="InterPro" id="IPR027417">
    <property type="entry name" value="P-loop_NTPase"/>
</dbReference>
<keyword evidence="8" id="KW-0067">ATP-binding</keyword>
<proteinExistence type="inferred from homology"/>
<sequence length="140" mass="15323">MSTYVTHSVEEMHVLAKAWLPEMIASKSVLLSGDLGSGKTTFVQGVGRALGVKRLIKSPTFALVHEYRVAHADVDVLVHADLYRLRDVDAATLADLGLDEALANPRALVCIEWPERMTFSVSGMTLKFSVDGRNRALIKS</sequence>
<comment type="caution">
    <text evidence="11">The sequence shown here is derived from an EMBL/GenBank/DDBJ whole genome shotgun (WGS) entry which is preliminary data.</text>
</comment>
<evidence type="ECO:0000256" key="6">
    <source>
        <dbReference type="ARBA" id="ARBA00022723"/>
    </source>
</evidence>
<evidence type="ECO:0000313" key="11">
    <source>
        <dbReference type="EMBL" id="OGL71041.1"/>
    </source>
</evidence>
<keyword evidence="6" id="KW-0479">Metal-binding</keyword>
<keyword evidence="5" id="KW-0819">tRNA processing</keyword>
<gene>
    <name evidence="11" type="ORF">A3C17_00670</name>
</gene>